<keyword evidence="1" id="KW-0472">Membrane</keyword>
<feature type="transmembrane region" description="Helical" evidence="1">
    <location>
        <begin position="79"/>
        <end position="100"/>
    </location>
</feature>
<feature type="transmembrane region" description="Helical" evidence="1">
    <location>
        <begin position="112"/>
        <end position="130"/>
    </location>
</feature>
<protein>
    <submittedName>
        <fullName evidence="2">Uncharacterized protein</fullName>
    </submittedName>
</protein>
<proteinExistence type="predicted"/>
<name>A0ABV9MTP5_9MICC</name>
<evidence type="ECO:0000313" key="2">
    <source>
        <dbReference type="EMBL" id="MFC4717993.1"/>
    </source>
</evidence>
<dbReference type="Proteomes" id="UP001595884">
    <property type="component" value="Unassembled WGS sequence"/>
</dbReference>
<feature type="transmembrane region" description="Helical" evidence="1">
    <location>
        <begin position="20"/>
        <end position="39"/>
    </location>
</feature>
<comment type="caution">
    <text evidence="2">The sequence shown here is derived from an EMBL/GenBank/DDBJ whole genome shotgun (WGS) entry which is preliminary data.</text>
</comment>
<evidence type="ECO:0000313" key="3">
    <source>
        <dbReference type="Proteomes" id="UP001595884"/>
    </source>
</evidence>
<accession>A0ABV9MTP5</accession>
<dbReference type="RefSeq" id="WP_346058959.1">
    <property type="nucleotide sequence ID" value="NZ_BAAAVQ010000020.1"/>
</dbReference>
<organism evidence="2 3">
    <name type="scientific">Glutamicibacter bergerei</name>
    <dbReference type="NCBI Taxonomy" id="256702"/>
    <lineage>
        <taxon>Bacteria</taxon>
        <taxon>Bacillati</taxon>
        <taxon>Actinomycetota</taxon>
        <taxon>Actinomycetes</taxon>
        <taxon>Micrococcales</taxon>
        <taxon>Micrococcaceae</taxon>
        <taxon>Glutamicibacter</taxon>
    </lineage>
</organism>
<sequence length="135" mass="14494">MKYEIASADADSHTRNDNSLTILGFSVGISFLLIAVVMLSGQVAYATYLALMTVIVLVIAFLKALLVANFKVRSPASRAIVGVTLGWLLSGFISAIFDALSSGAEFALLPNAWLLGLAPLVVVYVVGWIIHQRQR</sequence>
<keyword evidence="3" id="KW-1185">Reference proteome</keyword>
<dbReference type="EMBL" id="JBHSHE010000090">
    <property type="protein sequence ID" value="MFC4717993.1"/>
    <property type="molecule type" value="Genomic_DNA"/>
</dbReference>
<reference evidence="3" key="1">
    <citation type="journal article" date="2019" name="Int. J. Syst. Evol. Microbiol.">
        <title>The Global Catalogue of Microorganisms (GCM) 10K type strain sequencing project: providing services to taxonomists for standard genome sequencing and annotation.</title>
        <authorList>
            <consortium name="The Broad Institute Genomics Platform"/>
            <consortium name="The Broad Institute Genome Sequencing Center for Infectious Disease"/>
            <person name="Wu L."/>
            <person name="Ma J."/>
        </authorList>
    </citation>
    <scope>NUCLEOTIDE SEQUENCE [LARGE SCALE GENOMIC DNA]</scope>
    <source>
        <strain evidence="3">CGMCC 1.12849</strain>
    </source>
</reference>
<feature type="transmembrane region" description="Helical" evidence="1">
    <location>
        <begin position="45"/>
        <end position="67"/>
    </location>
</feature>
<keyword evidence="1" id="KW-1133">Transmembrane helix</keyword>
<keyword evidence="1" id="KW-0812">Transmembrane</keyword>
<gene>
    <name evidence="2" type="ORF">ACFO7V_17875</name>
</gene>
<evidence type="ECO:0000256" key="1">
    <source>
        <dbReference type="SAM" id="Phobius"/>
    </source>
</evidence>